<organism evidence="1 2">
    <name type="scientific">Phaeosphaeria nodorum (strain SN15 / ATCC MYA-4574 / FGSC 10173)</name>
    <name type="common">Glume blotch fungus</name>
    <name type="synonym">Parastagonospora nodorum</name>
    <dbReference type="NCBI Taxonomy" id="321614"/>
    <lineage>
        <taxon>Eukaryota</taxon>
        <taxon>Fungi</taxon>
        <taxon>Dikarya</taxon>
        <taxon>Ascomycota</taxon>
        <taxon>Pezizomycotina</taxon>
        <taxon>Dothideomycetes</taxon>
        <taxon>Pleosporomycetidae</taxon>
        <taxon>Pleosporales</taxon>
        <taxon>Pleosporineae</taxon>
        <taxon>Phaeosphaeriaceae</taxon>
        <taxon>Parastagonospora</taxon>
    </lineage>
</organism>
<evidence type="ECO:0000313" key="1">
    <source>
        <dbReference type="EMBL" id="QRD00808.1"/>
    </source>
</evidence>
<gene>
    <name evidence="1" type="ORF">JI435_415800</name>
</gene>
<proteinExistence type="predicted"/>
<dbReference type="Proteomes" id="UP000663193">
    <property type="component" value="Chromosome 11"/>
</dbReference>
<dbReference type="EMBL" id="CP069033">
    <property type="protein sequence ID" value="QRD00808.1"/>
    <property type="molecule type" value="Genomic_DNA"/>
</dbReference>
<name>A0A7U2F9B4_PHANO</name>
<dbReference type="VEuPathDB" id="FungiDB:JI435_415800"/>
<dbReference type="AlphaFoldDB" id="A0A7U2F9B4"/>
<accession>A0A7U2F9B4</accession>
<sequence length="119" mass="13233">MLFPHNHASGCRFCAEMLGADMASARLCWKDTRLVLGEPLLENTVRFRARALCSGEVRTWWSAHGREGNGCGRAFVGVWKGAFGAGVPGWAVPLRYDVIRCWTGWFYAYFGRGISLNCA</sequence>
<protein>
    <submittedName>
        <fullName evidence="1">Uncharacterized protein</fullName>
    </submittedName>
</protein>
<keyword evidence="2" id="KW-1185">Reference proteome</keyword>
<reference evidence="2" key="1">
    <citation type="journal article" date="2021" name="BMC Genomics">
        <title>Chromosome-level genome assembly and manually-curated proteome of model necrotroph Parastagonospora nodorum Sn15 reveals a genome-wide trove of candidate effector homologs, and redundancy of virulence-related functions within an accessory chromosome.</title>
        <authorList>
            <person name="Bertazzoni S."/>
            <person name="Jones D.A.B."/>
            <person name="Phan H.T."/>
            <person name="Tan K.-C."/>
            <person name="Hane J.K."/>
        </authorList>
    </citation>
    <scope>NUCLEOTIDE SEQUENCE [LARGE SCALE GENOMIC DNA]</scope>
    <source>
        <strain evidence="2">SN15 / ATCC MYA-4574 / FGSC 10173)</strain>
    </source>
</reference>
<evidence type="ECO:0000313" key="2">
    <source>
        <dbReference type="Proteomes" id="UP000663193"/>
    </source>
</evidence>